<keyword evidence="2 5" id="KW-0479">Metal-binding</keyword>
<comment type="caution">
    <text evidence="6">The sequence shown here is derived from an EMBL/GenBank/DDBJ whole genome shotgun (WGS) entry which is preliminary data.</text>
</comment>
<evidence type="ECO:0000256" key="3">
    <source>
        <dbReference type="ARBA" id="ARBA00023002"/>
    </source>
</evidence>
<evidence type="ECO:0000256" key="2">
    <source>
        <dbReference type="ARBA" id="ARBA00022723"/>
    </source>
</evidence>
<name>A0ABQ0Q9A1_9PROT</name>
<evidence type="ECO:0000313" key="7">
    <source>
        <dbReference type="Proteomes" id="UP001061070"/>
    </source>
</evidence>
<reference evidence="6" key="1">
    <citation type="submission" date="2013-04" db="EMBL/GenBank/DDBJ databases">
        <title>The genome sequencing project of 58 acetic acid bacteria.</title>
        <authorList>
            <person name="Okamoto-Kainuma A."/>
            <person name="Ishikawa M."/>
            <person name="Umino S."/>
            <person name="Koizumi Y."/>
            <person name="Shiwa Y."/>
            <person name="Yoshikawa H."/>
            <person name="Matsutani M."/>
            <person name="Matsushita K."/>
        </authorList>
    </citation>
    <scope>NUCLEOTIDE SEQUENCE</scope>
    <source>
        <strain evidence="6">NRIC 0228</strain>
    </source>
</reference>
<keyword evidence="4 5" id="KW-0408">Iron</keyword>
<protein>
    <recommendedName>
        <fullName evidence="5">Dioxygenase</fullName>
        <ecNumber evidence="5">1.13.11.-</ecNumber>
    </recommendedName>
</protein>
<gene>
    <name evidence="6" type="ORF">AA0228_0792</name>
</gene>
<comment type="cofactor">
    <cofactor evidence="5">
        <name>Fe(2+)</name>
        <dbReference type="ChEBI" id="CHEBI:29033"/>
    </cofactor>
    <text evidence="5">Binds 1 Fe(2+) ion per subunit.</text>
</comment>
<evidence type="ECO:0000256" key="4">
    <source>
        <dbReference type="ARBA" id="ARBA00023004"/>
    </source>
</evidence>
<dbReference type="Proteomes" id="UP001061070">
    <property type="component" value="Unassembled WGS sequence"/>
</dbReference>
<evidence type="ECO:0000256" key="5">
    <source>
        <dbReference type="RuleBase" id="RU364048"/>
    </source>
</evidence>
<dbReference type="EMBL" id="BAQW01000004">
    <property type="protein sequence ID" value="GBR09763.1"/>
    <property type="molecule type" value="Genomic_DNA"/>
</dbReference>
<evidence type="ECO:0000313" key="6">
    <source>
        <dbReference type="EMBL" id="GBR09763.1"/>
    </source>
</evidence>
<keyword evidence="7" id="KW-1185">Reference proteome</keyword>
<comment type="similarity">
    <text evidence="1 5">Belongs to the carotenoid oxygenase family.</text>
</comment>
<dbReference type="EC" id="1.13.11.-" evidence="5"/>
<evidence type="ECO:0000256" key="1">
    <source>
        <dbReference type="ARBA" id="ARBA00006787"/>
    </source>
</evidence>
<organism evidence="6 7">
    <name type="scientific">Gluconobacter frateurii NRIC 0228</name>
    <dbReference type="NCBI Taxonomy" id="1307946"/>
    <lineage>
        <taxon>Bacteria</taxon>
        <taxon>Pseudomonadati</taxon>
        <taxon>Pseudomonadota</taxon>
        <taxon>Alphaproteobacteria</taxon>
        <taxon>Acetobacterales</taxon>
        <taxon>Acetobacteraceae</taxon>
        <taxon>Gluconobacter</taxon>
    </lineage>
</organism>
<dbReference type="PANTHER" id="PTHR10543:SF89">
    <property type="entry name" value="CAROTENOID 9,10(9',10')-CLEAVAGE DIOXYGENASE 1"/>
    <property type="match status" value="1"/>
</dbReference>
<dbReference type="Pfam" id="PF03055">
    <property type="entry name" value="RPE65"/>
    <property type="match status" value="1"/>
</dbReference>
<dbReference type="InterPro" id="IPR004294">
    <property type="entry name" value="Carotenoid_Oase"/>
</dbReference>
<sequence>MMVTNRAPIEQEIDACGLSVQGKLPAGLRGTLYRNGPNPRPGTPEGHWFVGDGMIHALSFVDGRCSYRNRWVLPQTEHALGKANTHAIFHAGSLMALEEAHPPVALAPSTLTRSGASYPSGPFTAHPKHDPLTGELIFFGYAADGAGSRAIRCGALDRSGYLSWETRFEAPFSSMIHDAAVTPRHIALPVFPLVRESVETFSFAWRPDLGSYLAVLERGGAGDTVRWYEAPTVYAFHIANAWEDQERLYFDLFVYDTPPLFPGPDGQPPSQRRGRPCRWSVALTNHAPVRVEPLYDMCGEFGRIDDRLAGSRYDQIYCTSRVYSQQSGFQAIARLDLRQGTVDQFDFGRQASVSEPVFVPRHPCARSDDGWLLSVIWRPDFSSSRLAVFDAAHVADGPVASVILPQRVPDGFHGSFVPDVLLAGELSR</sequence>
<keyword evidence="5" id="KW-0223">Dioxygenase</keyword>
<dbReference type="RefSeq" id="WP_099181431.1">
    <property type="nucleotide sequence ID" value="NZ_BAQW01000004.1"/>
</dbReference>
<dbReference type="PANTHER" id="PTHR10543">
    <property type="entry name" value="BETA-CAROTENE DIOXYGENASE"/>
    <property type="match status" value="1"/>
</dbReference>
<keyword evidence="3 5" id="KW-0560">Oxidoreductase</keyword>
<proteinExistence type="inferred from homology"/>
<accession>A0ABQ0Q9A1</accession>